<name>A0ABR1YQW1_9PEZI</name>
<comment type="caution">
    <text evidence="1">The sequence shown here is derived from an EMBL/GenBank/DDBJ whole genome shotgun (WGS) entry which is preliminary data.</text>
</comment>
<evidence type="ECO:0000313" key="1">
    <source>
        <dbReference type="EMBL" id="KAK8235833.1"/>
    </source>
</evidence>
<organism evidence="1 2">
    <name type="scientific">Phyllosticta capitalensis</name>
    <dbReference type="NCBI Taxonomy" id="121624"/>
    <lineage>
        <taxon>Eukaryota</taxon>
        <taxon>Fungi</taxon>
        <taxon>Dikarya</taxon>
        <taxon>Ascomycota</taxon>
        <taxon>Pezizomycotina</taxon>
        <taxon>Dothideomycetes</taxon>
        <taxon>Dothideomycetes incertae sedis</taxon>
        <taxon>Botryosphaeriales</taxon>
        <taxon>Phyllostictaceae</taxon>
        <taxon>Phyllosticta</taxon>
    </lineage>
</organism>
<proteinExistence type="predicted"/>
<accession>A0ABR1YQW1</accession>
<evidence type="ECO:0000313" key="2">
    <source>
        <dbReference type="Proteomes" id="UP001492380"/>
    </source>
</evidence>
<dbReference type="Proteomes" id="UP001492380">
    <property type="component" value="Unassembled WGS sequence"/>
</dbReference>
<protein>
    <submittedName>
        <fullName evidence="1">Uncharacterized protein</fullName>
    </submittedName>
</protein>
<keyword evidence="2" id="KW-1185">Reference proteome</keyword>
<reference evidence="1 2" key="1">
    <citation type="submission" date="2024-04" db="EMBL/GenBank/DDBJ databases">
        <title>Phyllosticta paracitricarpa is synonymous to the EU quarantine fungus P. citricarpa based on phylogenomic analyses.</title>
        <authorList>
            <consortium name="Lawrence Berkeley National Laboratory"/>
            <person name="Van Ingen-Buijs V.A."/>
            <person name="Van Westerhoven A.C."/>
            <person name="Haridas S."/>
            <person name="Skiadas P."/>
            <person name="Martin F."/>
            <person name="Groenewald J.Z."/>
            <person name="Crous P.W."/>
            <person name="Seidl M.F."/>
        </authorList>
    </citation>
    <scope>NUCLEOTIDE SEQUENCE [LARGE SCALE GENOMIC DNA]</scope>
    <source>
        <strain evidence="1 2">CBS 123374</strain>
    </source>
</reference>
<sequence>MPLLSFILAMPQRVVYTSRRVNASQSASEWTPIGALPCSDPSHTTPFSPDVCPGPLNNGCFRFSLAELASIDTSAPPLRHGNPHPHRSARQQRWLGLQGVLDGVHQIADCFATGNIARDMFIELNRISDVNVSYEAFERALSLVWCVRSRHLQTKHGAPQQERRHTSRLGWTQELEKRIANSHKPYGGQDSIVAVSRAIQCRKSMRIHGFGIGSATERFMIAEAFEFLLGSEDAAPEFERNEAMWSRLDDRALSGRLSSANLENSVVTAMGMIGGMAIQLD</sequence>
<gene>
    <name evidence="1" type="ORF">HDK90DRAFT_485860</name>
</gene>
<dbReference type="EMBL" id="JBBWRZ010000005">
    <property type="protein sequence ID" value="KAK8235833.1"/>
    <property type="molecule type" value="Genomic_DNA"/>
</dbReference>